<dbReference type="Gene3D" id="1.20.58.390">
    <property type="entry name" value="Neurotransmitter-gated ion-channel transmembrane domain"/>
    <property type="match status" value="1"/>
</dbReference>
<evidence type="ECO:0000256" key="6">
    <source>
        <dbReference type="ARBA" id="ARBA00022927"/>
    </source>
</evidence>
<dbReference type="InterPro" id="IPR006029">
    <property type="entry name" value="Neurotrans-gated_channel_TM"/>
</dbReference>
<feature type="non-terminal residue" evidence="14">
    <location>
        <position position="1"/>
    </location>
</feature>
<evidence type="ECO:0000256" key="10">
    <source>
        <dbReference type="ARBA" id="ARBA00023289"/>
    </source>
</evidence>
<dbReference type="PROSITE" id="PS51421">
    <property type="entry name" value="RAS"/>
    <property type="match status" value="1"/>
</dbReference>
<dbReference type="STRING" id="667725.A0A0L0FFD6"/>
<dbReference type="GO" id="GO:0005886">
    <property type="term" value="C:plasma membrane"/>
    <property type="evidence" value="ECO:0007669"/>
    <property type="project" value="UniProtKB-SubCell"/>
</dbReference>
<accession>A0A0L0FFD6</accession>
<evidence type="ECO:0000256" key="2">
    <source>
        <dbReference type="ARBA" id="ARBA00006270"/>
    </source>
</evidence>
<dbReference type="PRINTS" id="PR00449">
    <property type="entry name" value="RASTRNSFRMNG"/>
</dbReference>
<reference evidence="14 15" key="1">
    <citation type="submission" date="2011-02" db="EMBL/GenBank/DDBJ databases">
        <title>The Genome Sequence of Sphaeroforma arctica JP610.</title>
        <authorList>
            <consortium name="The Broad Institute Genome Sequencing Platform"/>
            <person name="Russ C."/>
            <person name="Cuomo C."/>
            <person name="Young S.K."/>
            <person name="Zeng Q."/>
            <person name="Gargeya S."/>
            <person name="Alvarado L."/>
            <person name="Berlin A."/>
            <person name="Chapman S.B."/>
            <person name="Chen Z."/>
            <person name="Freedman E."/>
            <person name="Gellesch M."/>
            <person name="Goldberg J."/>
            <person name="Griggs A."/>
            <person name="Gujja S."/>
            <person name="Heilman E."/>
            <person name="Heiman D."/>
            <person name="Howarth C."/>
            <person name="Mehta T."/>
            <person name="Neiman D."/>
            <person name="Pearson M."/>
            <person name="Roberts A."/>
            <person name="Saif S."/>
            <person name="Shea T."/>
            <person name="Shenoy N."/>
            <person name="Sisk P."/>
            <person name="Stolte C."/>
            <person name="Sykes S."/>
            <person name="White J."/>
            <person name="Yandava C."/>
            <person name="Burger G."/>
            <person name="Gray M.W."/>
            <person name="Holland P.W.H."/>
            <person name="King N."/>
            <person name="Lang F.B.F."/>
            <person name="Roger A.J."/>
            <person name="Ruiz-Trillo I."/>
            <person name="Haas B."/>
            <person name="Nusbaum C."/>
            <person name="Birren B."/>
        </authorList>
    </citation>
    <scope>NUCLEOTIDE SEQUENCE [LARGE SCALE GENOMIC DNA]</scope>
    <source>
        <strain evidence="14 15">JP610</strain>
    </source>
</reference>
<keyword evidence="15" id="KW-1185">Reference proteome</keyword>
<dbReference type="Gene3D" id="3.40.50.300">
    <property type="entry name" value="P-loop containing nucleotide triphosphate hydrolases"/>
    <property type="match status" value="1"/>
</dbReference>
<evidence type="ECO:0000256" key="4">
    <source>
        <dbReference type="ARBA" id="ARBA00022475"/>
    </source>
</evidence>
<evidence type="ECO:0000256" key="11">
    <source>
        <dbReference type="SAM" id="MobiDB-lite"/>
    </source>
</evidence>
<dbReference type="PANTHER" id="PTHR47980">
    <property type="entry name" value="LD44762P"/>
    <property type="match status" value="1"/>
</dbReference>
<evidence type="ECO:0000313" key="14">
    <source>
        <dbReference type="EMBL" id="KNC75497.1"/>
    </source>
</evidence>
<keyword evidence="7" id="KW-0342">GTP-binding</keyword>
<dbReference type="FunFam" id="3.40.50.300:FF:000363">
    <property type="entry name" value="Secretion related GTPase srgA"/>
    <property type="match status" value="1"/>
</dbReference>
<evidence type="ECO:0000256" key="8">
    <source>
        <dbReference type="ARBA" id="ARBA00023136"/>
    </source>
</evidence>
<dbReference type="SUPFAM" id="SSF52540">
    <property type="entry name" value="P-loop containing nucleoside triphosphate hydrolases"/>
    <property type="match status" value="1"/>
</dbReference>
<dbReference type="GO" id="GO:0003924">
    <property type="term" value="F:GTPase activity"/>
    <property type="evidence" value="ECO:0007669"/>
    <property type="project" value="InterPro"/>
</dbReference>
<keyword evidence="12" id="KW-0812">Transmembrane</keyword>
<dbReference type="GO" id="GO:0015031">
    <property type="term" value="P:protein transport"/>
    <property type="evidence" value="ECO:0007669"/>
    <property type="project" value="UniProtKB-KW"/>
</dbReference>
<dbReference type="SUPFAM" id="SSF90112">
    <property type="entry name" value="Neurotransmitter-gated ion-channel transmembrane pore"/>
    <property type="match status" value="1"/>
</dbReference>
<feature type="region of interest" description="Disordered" evidence="11">
    <location>
        <begin position="93"/>
        <end position="118"/>
    </location>
</feature>
<keyword evidence="12" id="KW-1133">Transmembrane helix</keyword>
<keyword evidence="10" id="KW-0636">Prenylation</keyword>
<feature type="transmembrane region" description="Helical" evidence="12">
    <location>
        <begin position="43"/>
        <end position="65"/>
    </location>
</feature>
<proteinExistence type="inferred from homology"/>
<gene>
    <name evidence="14" type="ORF">SARC_11977</name>
</gene>
<dbReference type="InterPro" id="IPR038050">
    <property type="entry name" value="Neuro_actylchol_rec"/>
</dbReference>
<feature type="transmembrane region" description="Helical" evidence="12">
    <location>
        <begin position="12"/>
        <end position="31"/>
    </location>
</feature>
<evidence type="ECO:0000313" key="15">
    <source>
        <dbReference type="Proteomes" id="UP000054560"/>
    </source>
</evidence>
<dbReference type="InterPro" id="IPR050305">
    <property type="entry name" value="Small_GTPase_Rab"/>
</dbReference>
<dbReference type="InterPro" id="IPR036719">
    <property type="entry name" value="Neuro-gated_channel_TM_sf"/>
</dbReference>
<dbReference type="RefSeq" id="XP_014149399.1">
    <property type="nucleotide sequence ID" value="XM_014293924.1"/>
</dbReference>
<comment type="similarity">
    <text evidence="2">Belongs to the small GTPase superfamily. Rab family.</text>
</comment>
<name>A0A0L0FFD6_9EUKA</name>
<dbReference type="InterPro" id="IPR005225">
    <property type="entry name" value="Small_GTP-bd"/>
</dbReference>
<dbReference type="OrthoDB" id="9989112at2759"/>
<dbReference type="Pfam" id="PF00071">
    <property type="entry name" value="Ras"/>
    <property type="match status" value="1"/>
</dbReference>
<feature type="domain" description="Neurotransmitter-gated ion-channel transmembrane" evidence="13">
    <location>
        <begin position="8"/>
        <end position="79"/>
    </location>
</feature>
<evidence type="ECO:0000256" key="3">
    <source>
        <dbReference type="ARBA" id="ARBA00022448"/>
    </source>
</evidence>
<dbReference type="Proteomes" id="UP000054560">
    <property type="component" value="Unassembled WGS sequence"/>
</dbReference>
<dbReference type="AlphaFoldDB" id="A0A0L0FFD6"/>
<dbReference type="GO" id="GO:0005525">
    <property type="term" value="F:GTP binding"/>
    <property type="evidence" value="ECO:0007669"/>
    <property type="project" value="UniProtKB-KW"/>
</dbReference>
<dbReference type="NCBIfam" id="TIGR00231">
    <property type="entry name" value="small_GTP"/>
    <property type="match status" value="1"/>
</dbReference>
<evidence type="ECO:0000256" key="7">
    <source>
        <dbReference type="ARBA" id="ARBA00023134"/>
    </source>
</evidence>
<evidence type="ECO:0000256" key="9">
    <source>
        <dbReference type="ARBA" id="ARBA00023288"/>
    </source>
</evidence>
<evidence type="ECO:0000256" key="1">
    <source>
        <dbReference type="ARBA" id="ARBA00004342"/>
    </source>
</evidence>
<protein>
    <recommendedName>
        <fullName evidence="13">Neurotransmitter-gated ion-channel transmembrane domain-containing protein</fullName>
    </recommendedName>
</protein>
<keyword evidence="5" id="KW-0547">Nucleotide-binding</keyword>
<dbReference type="Pfam" id="PF02932">
    <property type="entry name" value="Neur_chan_memb"/>
    <property type="match status" value="1"/>
</dbReference>
<keyword evidence="4" id="KW-1003">Cell membrane</keyword>
<dbReference type="SMART" id="SM00176">
    <property type="entry name" value="RAN"/>
    <property type="match status" value="1"/>
</dbReference>
<organism evidence="14 15">
    <name type="scientific">Sphaeroforma arctica JP610</name>
    <dbReference type="NCBI Taxonomy" id="667725"/>
    <lineage>
        <taxon>Eukaryota</taxon>
        <taxon>Ichthyosporea</taxon>
        <taxon>Ichthyophonida</taxon>
        <taxon>Sphaeroforma</taxon>
    </lineage>
</organism>
<comment type="subcellular location">
    <subcellularLocation>
        <location evidence="1">Cell membrane</location>
        <topology evidence="1">Lipid-anchor</topology>
        <orientation evidence="1">Cytoplasmic side</orientation>
    </subcellularLocation>
</comment>
<dbReference type="GeneID" id="25912481"/>
<dbReference type="SMART" id="SM00175">
    <property type="entry name" value="RAB"/>
    <property type="match status" value="1"/>
</dbReference>
<dbReference type="GO" id="GO:0006811">
    <property type="term" value="P:monoatomic ion transport"/>
    <property type="evidence" value="ECO:0007669"/>
    <property type="project" value="InterPro"/>
</dbReference>
<keyword evidence="3" id="KW-0813">Transport</keyword>
<keyword evidence="9" id="KW-0449">Lipoprotein</keyword>
<keyword evidence="6" id="KW-0653">Protein transport</keyword>
<dbReference type="InterPro" id="IPR027417">
    <property type="entry name" value="P-loop_NTPase"/>
</dbReference>
<evidence type="ECO:0000256" key="5">
    <source>
        <dbReference type="ARBA" id="ARBA00022741"/>
    </source>
</evidence>
<evidence type="ECO:0000259" key="13">
    <source>
        <dbReference type="Pfam" id="PF02932"/>
    </source>
</evidence>
<feature type="compositionally biased region" description="Polar residues" evidence="11">
    <location>
        <begin position="99"/>
        <end position="118"/>
    </location>
</feature>
<dbReference type="PROSITE" id="PS51419">
    <property type="entry name" value="RAB"/>
    <property type="match status" value="1"/>
</dbReference>
<dbReference type="SMART" id="SM00174">
    <property type="entry name" value="RHO"/>
    <property type="match status" value="1"/>
</dbReference>
<dbReference type="SMART" id="SM00173">
    <property type="entry name" value="RAS"/>
    <property type="match status" value="1"/>
</dbReference>
<sequence length="288" mass="32045">IDPLLLEQRVGVVITLFLALTALQFVINENLPSSSYFTPVTSLILTSYIVLFLCLLESLAVFYVCDRIIIQEKLEEMKAGESDSNIAQRRVVEHPASGSDATTTPKLKSSLRQTSQDGSPLAVTGIDFKIRTIEMDGKKIKLQIWDTAGQERFRTITTAYYRGAMGILLVYDVTCEKSFDNIRQWIKNIETHASEDVEKMILGNKCDMEDKRAVATERGTTLAGEYSIPFLETSAKNNINVEQAFTEMAAAIKKKMDIKATAAPKPAGVQVNNKDTQKKSGFSWCTLL</sequence>
<keyword evidence="8 12" id="KW-0472">Membrane</keyword>
<dbReference type="InterPro" id="IPR001806">
    <property type="entry name" value="Small_GTPase"/>
</dbReference>
<evidence type="ECO:0000256" key="12">
    <source>
        <dbReference type="SAM" id="Phobius"/>
    </source>
</evidence>
<dbReference type="EMBL" id="KQ243585">
    <property type="protein sequence ID" value="KNC75497.1"/>
    <property type="molecule type" value="Genomic_DNA"/>
</dbReference>
<dbReference type="eggNOG" id="KOG0078">
    <property type="taxonomic scope" value="Eukaryota"/>
</dbReference>